<dbReference type="AlphaFoldDB" id="A0A162JWG0"/>
<evidence type="ECO:0008006" key="4">
    <source>
        <dbReference type="Google" id="ProtNLM"/>
    </source>
</evidence>
<organism evidence="2 3">
    <name type="scientific">Tistrella mobilis</name>
    <dbReference type="NCBI Taxonomy" id="171437"/>
    <lineage>
        <taxon>Bacteria</taxon>
        <taxon>Pseudomonadati</taxon>
        <taxon>Pseudomonadota</taxon>
        <taxon>Alphaproteobacteria</taxon>
        <taxon>Geminicoccales</taxon>
        <taxon>Geminicoccaceae</taxon>
        <taxon>Tistrella</taxon>
    </lineage>
</organism>
<proteinExistence type="predicted"/>
<accession>A0A162JWG0</accession>
<dbReference type="RefSeq" id="WP_062769156.1">
    <property type="nucleotide sequence ID" value="NZ_CP121045.1"/>
</dbReference>
<reference evidence="2 3" key="1">
    <citation type="submission" date="2015-12" db="EMBL/GenBank/DDBJ databases">
        <title>Genome sequence of Tistrella mobilis MCCC 1A02139.</title>
        <authorList>
            <person name="Lu L."/>
            <person name="Lai Q."/>
            <person name="Shao Z."/>
            <person name="Qian P."/>
        </authorList>
    </citation>
    <scope>NUCLEOTIDE SEQUENCE [LARGE SCALE GENOMIC DNA]</scope>
    <source>
        <strain evidence="2 3">MCCC 1A02139</strain>
    </source>
</reference>
<comment type="caution">
    <text evidence="2">The sequence shown here is derived from an EMBL/GenBank/DDBJ whole genome shotgun (WGS) entry which is preliminary data.</text>
</comment>
<protein>
    <recommendedName>
        <fullName evidence="4">Cytochrome c domain-containing protein</fullName>
    </recommendedName>
</protein>
<name>A0A162JWG0_9PROT</name>
<dbReference type="OrthoDB" id="280897at2"/>
<evidence type="ECO:0000313" key="3">
    <source>
        <dbReference type="Proteomes" id="UP000075787"/>
    </source>
</evidence>
<feature type="signal peptide" evidence="1">
    <location>
        <begin position="1"/>
        <end position="21"/>
    </location>
</feature>
<evidence type="ECO:0000256" key="1">
    <source>
        <dbReference type="SAM" id="SignalP"/>
    </source>
</evidence>
<evidence type="ECO:0000313" key="2">
    <source>
        <dbReference type="EMBL" id="KYO50004.1"/>
    </source>
</evidence>
<sequence length="603" mass="64989">MKTARFVACALPLLCSSAALAQTTTYAPAAASTAVTLPPLQADSLSPTPPADVNGGAAQANLVDAAYFAWQEFIALNWPALKQNGQVVRDTPDPAATFGDPNAGPLVWETYRHKIEIFPGSNSPNDPPHGVPPGTNDPWGYSTPPSYVYSPAIFGAGGQVPACPGQPAVAQPAWINLDETSQIGLATMHAGILDGTPPASPNSAPSLIRYLAKANQSEFDYVVSNRLWYIGTDGTTPLEQRIATWKAGLAAGKPAPENQVVTLPAGTIEVKSAWRPLVPGKEDASRYHTNTVRYYEPGPNGNPCWWEAKWALVALHIIQKTPSAPHFIFATFEQADNILQPDGSPIEDASGNIVQPPVGATPTTPYLAYQDSPTRPFVVSLDGNQFCNNPQKRLYFQELPPGDPSVQPGTPVGGNLCVNTRYEPINYTLQQINTNFQNSIRSYIAGKGLSSAPWLNYKLVNVQVVPFNRSEALPFNNTNFISPKLRSAFYQANITVETDYTLQQFNGRIAADNAPTTYPEGGTQQNFQNVYIRNSGNTSFTTYQMGGCMGCHGNAQVGGTDFSFIIGGNPLSLKPDTPEPESASDARAFYTNRLSRLPSFKHP</sequence>
<dbReference type="GeneID" id="97240857"/>
<feature type="chain" id="PRO_5007836429" description="Cytochrome c domain-containing protein" evidence="1">
    <location>
        <begin position="22"/>
        <end position="603"/>
    </location>
</feature>
<dbReference type="Proteomes" id="UP000075787">
    <property type="component" value="Unassembled WGS sequence"/>
</dbReference>
<dbReference type="EMBL" id="LPZR01000211">
    <property type="protein sequence ID" value="KYO50004.1"/>
    <property type="molecule type" value="Genomic_DNA"/>
</dbReference>
<keyword evidence="1" id="KW-0732">Signal</keyword>
<gene>
    <name evidence="2" type="ORF">AUP44_15015</name>
</gene>